<dbReference type="NCBIfam" id="NF040713">
    <property type="entry name" value="ZapE"/>
    <property type="match status" value="1"/>
</dbReference>
<evidence type="ECO:0000313" key="4">
    <source>
        <dbReference type="Proteomes" id="UP000001302"/>
    </source>
</evidence>
<dbReference type="OrthoDB" id="9774491at2"/>
<dbReference type="RefSeq" id="WP_013300004.1">
    <property type="nucleotide sequence ID" value="NC_014414.1"/>
</dbReference>
<organism evidence="3 4">
    <name type="scientific">Parvularcula bermudensis (strain ATCC BAA-594 / HTCC2503 / KCTC 12087)</name>
    <dbReference type="NCBI Taxonomy" id="314260"/>
    <lineage>
        <taxon>Bacteria</taxon>
        <taxon>Pseudomonadati</taxon>
        <taxon>Pseudomonadota</taxon>
        <taxon>Alphaproteobacteria</taxon>
        <taxon>Parvularculales</taxon>
        <taxon>Parvularculaceae</taxon>
        <taxon>Parvularcula</taxon>
    </lineage>
</organism>
<dbReference type="STRING" id="314260.PB2503_04777"/>
<dbReference type="EMBL" id="CP002156">
    <property type="protein sequence ID" value="ADM09030.1"/>
    <property type="molecule type" value="Genomic_DNA"/>
</dbReference>
<keyword evidence="4" id="KW-1185">Reference proteome</keyword>
<dbReference type="PANTHER" id="PTHR12169">
    <property type="entry name" value="ATPASE N2B"/>
    <property type="match status" value="1"/>
</dbReference>
<dbReference type="InterPro" id="IPR005654">
    <property type="entry name" value="ATPase_AFG1-like"/>
</dbReference>
<reference evidence="4" key="1">
    <citation type="submission" date="2010-08" db="EMBL/GenBank/DDBJ databases">
        <title>Genome sequence of Parvularcula bermudensis HTCC2503.</title>
        <authorList>
            <person name="Kang D.-M."/>
            <person name="Oh H.-M."/>
            <person name="Cho J.-C."/>
        </authorList>
    </citation>
    <scope>NUCLEOTIDE SEQUENCE [LARGE SCALE GENOMIC DNA]</scope>
    <source>
        <strain evidence="4">ATCC BAA-594 / HTCC2503 / KCTC 12087</strain>
    </source>
</reference>
<dbReference type="Gene3D" id="3.40.50.300">
    <property type="entry name" value="P-loop containing nucleotide triphosphate hydrolases"/>
    <property type="match status" value="2"/>
</dbReference>
<proteinExistence type="predicted"/>
<evidence type="ECO:0000313" key="3">
    <source>
        <dbReference type="EMBL" id="ADM09030.1"/>
    </source>
</evidence>
<reference evidence="3 4" key="2">
    <citation type="journal article" date="2011" name="J. Bacteriol.">
        <title>Complete genome sequence of strain HTCC2503T of Parvularcula bermudensis, the type species of the order "Parvularculales" in the class Alphaproteobacteria.</title>
        <authorList>
            <person name="Oh H.M."/>
            <person name="Kang I."/>
            <person name="Vergin K.L."/>
            <person name="Kang D."/>
            <person name="Rhee K.H."/>
            <person name="Giovannoni S.J."/>
            <person name="Cho J.C."/>
        </authorList>
    </citation>
    <scope>NUCLEOTIDE SEQUENCE [LARGE SCALE GENOMIC DNA]</scope>
    <source>
        <strain evidence="4">ATCC BAA-594 / HTCC2503 / KCTC 12087</strain>
    </source>
</reference>
<dbReference type="SUPFAM" id="SSF52540">
    <property type="entry name" value="P-loop containing nucleoside triphosphate hydrolases"/>
    <property type="match status" value="1"/>
</dbReference>
<dbReference type="AlphaFoldDB" id="E0TFB2"/>
<dbReference type="GO" id="GO:0016887">
    <property type="term" value="F:ATP hydrolysis activity"/>
    <property type="evidence" value="ECO:0007669"/>
    <property type="project" value="InterPro"/>
</dbReference>
<evidence type="ECO:0000256" key="2">
    <source>
        <dbReference type="ARBA" id="ARBA00022840"/>
    </source>
</evidence>
<accession>E0TFB2</accession>
<dbReference type="InterPro" id="IPR027417">
    <property type="entry name" value="P-loop_NTPase"/>
</dbReference>
<protein>
    <recommendedName>
        <fullName evidence="5">ATPase, AFG1 family protein</fullName>
    </recommendedName>
</protein>
<dbReference type="Pfam" id="PF03969">
    <property type="entry name" value="AFG1_ATPase"/>
    <property type="match status" value="1"/>
</dbReference>
<dbReference type="GO" id="GO:0005737">
    <property type="term" value="C:cytoplasm"/>
    <property type="evidence" value="ECO:0007669"/>
    <property type="project" value="TreeGrafter"/>
</dbReference>
<keyword evidence="1" id="KW-0547">Nucleotide-binding</keyword>
<gene>
    <name evidence="3" type="ordered locus">PB2503_04777</name>
</gene>
<name>E0TFB2_PARBH</name>
<evidence type="ECO:0000256" key="1">
    <source>
        <dbReference type="ARBA" id="ARBA00022741"/>
    </source>
</evidence>
<dbReference type="HOGENOM" id="CLU_008681_0_1_5"/>
<keyword evidence="2" id="KW-0067">ATP-binding</keyword>
<dbReference type="PANTHER" id="PTHR12169:SF6">
    <property type="entry name" value="AFG1-LIKE ATPASE"/>
    <property type="match status" value="1"/>
</dbReference>
<sequence length="374" mass="41707">MTTPLDAYRARIDSGQLAHDPAQEAAASALNALARRLERYNPYGRRRLLKRRPATAPTGLYLWGGVGAGKSLLMDLFFENVATEGKIRRHFQELMQDTHKFIAEWRGLNDKQRRAHPARKPKAPLDDPIPHAAHRLFSEAFLICLDEVQVTDITDAMLIGRLFTYLYEAGGVTVMTSNRHPTDLYKDGLNRDLFLPAIDTFQSYMEVLQVDAERDYRLGRLAGAGVYFTPLGPAATKAMDEAFAEVTGGAPANRRTMQSGQRVLTIPMAGNGVARGSFDHWCSDQFGPKDYLELAASFTVFFIDDIPVLSPEDRNEAKRFTTLIDALYEAKVKLICSAAAEPDALYPTGHGAFEFERTASRLHEMRSTDYIAAD</sequence>
<dbReference type="GO" id="GO:0005524">
    <property type="term" value="F:ATP binding"/>
    <property type="evidence" value="ECO:0007669"/>
    <property type="project" value="UniProtKB-KW"/>
</dbReference>
<evidence type="ECO:0008006" key="5">
    <source>
        <dbReference type="Google" id="ProtNLM"/>
    </source>
</evidence>
<dbReference type="eggNOG" id="COG1485">
    <property type="taxonomic scope" value="Bacteria"/>
</dbReference>
<dbReference type="Proteomes" id="UP000001302">
    <property type="component" value="Chromosome"/>
</dbReference>
<dbReference type="KEGG" id="pbr:PB2503_04777"/>